<dbReference type="Proteomes" id="UP001057402">
    <property type="component" value="Chromosome 5"/>
</dbReference>
<evidence type="ECO:0000313" key="1">
    <source>
        <dbReference type="EMBL" id="KAI4371248.1"/>
    </source>
</evidence>
<organism evidence="1 2">
    <name type="scientific">Melastoma candidum</name>
    <dbReference type="NCBI Taxonomy" id="119954"/>
    <lineage>
        <taxon>Eukaryota</taxon>
        <taxon>Viridiplantae</taxon>
        <taxon>Streptophyta</taxon>
        <taxon>Embryophyta</taxon>
        <taxon>Tracheophyta</taxon>
        <taxon>Spermatophyta</taxon>
        <taxon>Magnoliopsida</taxon>
        <taxon>eudicotyledons</taxon>
        <taxon>Gunneridae</taxon>
        <taxon>Pentapetalae</taxon>
        <taxon>rosids</taxon>
        <taxon>malvids</taxon>
        <taxon>Myrtales</taxon>
        <taxon>Melastomataceae</taxon>
        <taxon>Melastomatoideae</taxon>
        <taxon>Melastomateae</taxon>
        <taxon>Melastoma</taxon>
    </lineage>
</organism>
<accession>A0ACB9QX55</accession>
<gene>
    <name evidence="1" type="ORF">MLD38_019509</name>
</gene>
<reference evidence="2" key="1">
    <citation type="journal article" date="2023" name="Front. Plant Sci.">
        <title>Chromosomal-level genome assembly of Melastoma candidum provides insights into trichome evolution.</title>
        <authorList>
            <person name="Zhong Y."/>
            <person name="Wu W."/>
            <person name="Sun C."/>
            <person name="Zou P."/>
            <person name="Liu Y."/>
            <person name="Dai S."/>
            <person name="Zhou R."/>
        </authorList>
    </citation>
    <scope>NUCLEOTIDE SEQUENCE [LARGE SCALE GENOMIC DNA]</scope>
</reference>
<protein>
    <submittedName>
        <fullName evidence="1">Uncharacterized protein</fullName>
    </submittedName>
</protein>
<evidence type="ECO:0000313" key="2">
    <source>
        <dbReference type="Proteomes" id="UP001057402"/>
    </source>
</evidence>
<proteinExistence type="predicted"/>
<name>A0ACB9QX55_9MYRT</name>
<sequence>MTSPWIKIIFRLLALWFLDDQSRSRVDSLEIEQGKLSSPATPDTSPKEEEDDHSLTPLSHENGQHEISTSVEDIVSEDRLEESSSKEISKDTSLLEAYNLEDNSEEKPSSFSHGIEELNEAAVTKDGRLILDFLQAIHAAEKRQADLDSHLFAEEKRALKEKYEKEVKDAIARELMRAEEAALLNKELKKERAKAAAALKALQQSLEDSHNLKLAQKEAEAESKLKKVVELAKLETAASIAREKAAQIEKVAEANLHINALCMAFFARSEEARRSHSIHKLSLGALALEDALDKGLPIKAEIEALQRYLEGIEKDSPLDLVLSSLPEETILHGSDTVLQLNQQFDTLKGTLRHFQPNSSWWRRHFSSLFGICSFLDKDQRGRTSRGDDIESTIKKVEKLLAEGNLAEAADALEEGVRAAKQLK</sequence>
<comment type="caution">
    <text evidence="1">The sequence shown here is derived from an EMBL/GenBank/DDBJ whole genome shotgun (WGS) entry which is preliminary data.</text>
</comment>
<keyword evidence="2" id="KW-1185">Reference proteome</keyword>
<dbReference type="EMBL" id="CM042884">
    <property type="protein sequence ID" value="KAI4371248.1"/>
    <property type="molecule type" value="Genomic_DNA"/>
</dbReference>